<proteinExistence type="predicted"/>
<evidence type="ECO:0000313" key="1">
    <source>
        <dbReference type="EMBL" id="KAJ9109150.1"/>
    </source>
</evidence>
<gene>
    <name evidence="1" type="ORF">QFC21_000478</name>
</gene>
<comment type="caution">
    <text evidence="1">The sequence shown here is derived from an EMBL/GenBank/DDBJ whole genome shotgun (WGS) entry which is preliminary data.</text>
</comment>
<protein>
    <submittedName>
        <fullName evidence="1">Uncharacterized protein</fullName>
    </submittedName>
</protein>
<dbReference type="Proteomes" id="UP001227268">
    <property type="component" value="Unassembled WGS sequence"/>
</dbReference>
<reference evidence="1" key="1">
    <citation type="submission" date="2023-04" db="EMBL/GenBank/DDBJ databases">
        <title>Draft Genome sequencing of Naganishia species isolated from polar environments using Oxford Nanopore Technology.</title>
        <authorList>
            <person name="Leo P."/>
            <person name="Venkateswaran K."/>
        </authorList>
    </citation>
    <scope>NUCLEOTIDE SEQUENCE</scope>
    <source>
        <strain evidence="1">MNA-CCFEE 5423</strain>
    </source>
</reference>
<organism evidence="1 2">
    <name type="scientific">Naganishia friedmannii</name>
    <dbReference type="NCBI Taxonomy" id="89922"/>
    <lineage>
        <taxon>Eukaryota</taxon>
        <taxon>Fungi</taxon>
        <taxon>Dikarya</taxon>
        <taxon>Basidiomycota</taxon>
        <taxon>Agaricomycotina</taxon>
        <taxon>Tremellomycetes</taxon>
        <taxon>Filobasidiales</taxon>
        <taxon>Filobasidiaceae</taxon>
        <taxon>Naganishia</taxon>
    </lineage>
</organism>
<name>A0ACC2WBP1_9TREE</name>
<keyword evidence="2" id="KW-1185">Reference proteome</keyword>
<accession>A0ACC2WBP1</accession>
<dbReference type="EMBL" id="JASBWT010000001">
    <property type="protein sequence ID" value="KAJ9109150.1"/>
    <property type="molecule type" value="Genomic_DNA"/>
</dbReference>
<sequence>MGIKGLVPYIKKTHPELIKQVPKRWLSPELKGRTVAIDGPLLTSRFFFAAGGQELEDKRMIIGWHALITTMRKAGVKPITVWDVKGERPWKMKEHARRELSRQLHMSRVLHEDQRQVRLEKARRLLEAASRLQKKADRQSMNADDTLSFLSKELESLIKEVQSSSRPSKGHRRRALLEEDESQAEAEIETRGETPVGDSTTKTAKFPGSILADIPAANADESHQLVHQDPRGTPTYLEIPGPQNGDKAIQATHGPMDGDVQYHNEEADAHSRSNGTDESIHEGISVEAVSDSEARASAVESDAAVPDAEEHFMEDKDIRRLLHAEAQRPPEAEVMDTTRRQDSLTATVSVSEGNETGTPTSEEASTVSVTSNDAARVLPVGRLPSEKATNSTGSATTDGSLSANETTGEPGIGPSIMLDTQTGTITNLNDAPNVSTAENNTVEVVSVERSTGEKAERQADKQVVAMTAAPDREGSKIKIASAEDVESRAEEQIAHANVSIYDLVAMANNTGAETSSLEEIATDDIVEDMEIKRALVEPDRDYTESPRQMALTTEEDLQLQDVDLVIRSNTYDQSQITEFTREIDDLAQRARLVSRTYERGHKIPTKWELEECQELMHVMGVPVVLAHPPFEAEGLASAMALAGIADFVGTEDSDVLGYEAPLLRNVATTSKPMEIVEGNVLRSTFNLSPEQFIDFLVLLGTDASSRIPGVGPVRAMKMIQAHDTIEGILDHNEKLRELVGPDYLQEVDAAREVFTVLPPLPRSEDLDIPETDGNAVLDFMRQEHGIDLSTDLRIPYETEGDIELAFDAYQKQSPPAVV</sequence>
<evidence type="ECO:0000313" key="2">
    <source>
        <dbReference type="Proteomes" id="UP001227268"/>
    </source>
</evidence>